<dbReference type="InterPro" id="IPR036188">
    <property type="entry name" value="FAD/NAD-bd_sf"/>
</dbReference>
<dbReference type="SUPFAM" id="SSF51905">
    <property type="entry name" value="FAD/NAD(P)-binding domain"/>
    <property type="match status" value="1"/>
</dbReference>
<dbReference type="InterPro" id="IPR050982">
    <property type="entry name" value="Auxin_biosynth/cation_transpt"/>
</dbReference>
<name>A0ABV5J3D6_9BACT</name>
<sequence length="338" mass="38765">MKEKEFVIIGGGQCGLSAGRYLQKKGCDFVILEQNKEIGDNWRNQYDSLKLFTPAQFSALPDLPMALSPKARPTKDQMADYFSRYASHFDMPVHNKNKVLTLKKNKGAFLISTVFEEIKAQKVIIANGFCQKPKFPEWVNDLNTPYLHSKDYRNPISVKGKKVLVVGTGNSAAQIAAELTKYYEVHWSVNRKPKLTPLYIFGKNVIWWASRLGILDRVAKKGQKRIETIYQYDNLKKQLKKTKKQPIIKEATGNQVLFENGKKEQYDFVVFATGFYPDFDFIEIEDFENNLETLRENSGLSRVKGLYFLGIPFQRTKSSHLIHGSQKDAKFIIEEALS</sequence>
<dbReference type="PIRSF" id="PIRSF000332">
    <property type="entry name" value="FMO"/>
    <property type="match status" value="1"/>
</dbReference>
<proteinExistence type="predicted"/>
<evidence type="ECO:0000313" key="3">
    <source>
        <dbReference type="Proteomes" id="UP001589654"/>
    </source>
</evidence>
<dbReference type="GO" id="GO:0004497">
    <property type="term" value="F:monooxygenase activity"/>
    <property type="evidence" value="ECO:0007669"/>
    <property type="project" value="UniProtKB-KW"/>
</dbReference>
<comment type="caution">
    <text evidence="2">The sequence shown here is derived from an EMBL/GenBank/DDBJ whole genome shotgun (WGS) entry which is preliminary data.</text>
</comment>
<dbReference type="PANTHER" id="PTHR43539">
    <property type="entry name" value="FLAVIN-BINDING MONOOXYGENASE-LIKE PROTEIN (AFU_ORTHOLOGUE AFUA_4G09220)"/>
    <property type="match status" value="1"/>
</dbReference>
<keyword evidence="3" id="KW-1185">Reference proteome</keyword>
<accession>A0ABV5J3D6</accession>
<dbReference type="RefSeq" id="WP_290248025.1">
    <property type="nucleotide sequence ID" value="NZ_JAUFQT010000001.1"/>
</dbReference>
<dbReference type="EC" id="1.14.13.-" evidence="2"/>
<evidence type="ECO:0000313" key="2">
    <source>
        <dbReference type="EMBL" id="MFB9211339.1"/>
    </source>
</evidence>
<dbReference type="PRINTS" id="PR00368">
    <property type="entry name" value="FADPNR"/>
</dbReference>
<dbReference type="Pfam" id="PF13738">
    <property type="entry name" value="Pyr_redox_3"/>
    <property type="match status" value="1"/>
</dbReference>
<keyword evidence="1 2" id="KW-0560">Oxidoreductase</keyword>
<organism evidence="2 3">
    <name type="scientific">Echinicola jeungdonensis</name>
    <dbReference type="NCBI Taxonomy" id="709343"/>
    <lineage>
        <taxon>Bacteria</taxon>
        <taxon>Pseudomonadati</taxon>
        <taxon>Bacteroidota</taxon>
        <taxon>Cytophagia</taxon>
        <taxon>Cytophagales</taxon>
        <taxon>Cyclobacteriaceae</taxon>
        <taxon>Echinicola</taxon>
    </lineage>
</organism>
<dbReference type="PRINTS" id="PR00469">
    <property type="entry name" value="PNDRDTASEII"/>
</dbReference>
<gene>
    <name evidence="2" type="ORF">ACFFUR_05930</name>
</gene>
<reference evidence="2 3" key="1">
    <citation type="submission" date="2024-09" db="EMBL/GenBank/DDBJ databases">
        <authorList>
            <person name="Sun Q."/>
            <person name="Mori K."/>
        </authorList>
    </citation>
    <scope>NUCLEOTIDE SEQUENCE [LARGE SCALE GENOMIC DNA]</scope>
    <source>
        <strain evidence="2 3">CECT 7682</strain>
    </source>
</reference>
<dbReference type="InterPro" id="IPR000960">
    <property type="entry name" value="Flavin_mOase"/>
</dbReference>
<dbReference type="PANTHER" id="PTHR43539:SF78">
    <property type="entry name" value="FLAVIN-CONTAINING MONOOXYGENASE"/>
    <property type="match status" value="1"/>
</dbReference>
<dbReference type="EMBL" id="JBHMEW010000047">
    <property type="protein sequence ID" value="MFB9211339.1"/>
    <property type="molecule type" value="Genomic_DNA"/>
</dbReference>
<keyword evidence="2" id="KW-0503">Monooxygenase</keyword>
<evidence type="ECO:0000256" key="1">
    <source>
        <dbReference type="ARBA" id="ARBA00023002"/>
    </source>
</evidence>
<dbReference type="Gene3D" id="3.50.50.60">
    <property type="entry name" value="FAD/NAD(P)-binding domain"/>
    <property type="match status" value="1"/>
</dbReference>
<protein>
    <submittedName>
        <fullName evidence="2">Flavin-containing monooxygenase</fullName>
        <ecNumber evidence="2">1.14.13.-</ecNumber>
    </submittedName>
</protein>
<dbReference type="Proteomes" id="UP001589654">
    <property type="component" value="Unassembled WGS sequence"/>
</dbReference>